<reference evidence="2 3" key="1">
    <citation type="submission" date="2024-10" db="EMBL/GenBank/DDBJ databases">
        <title>The Natural Products Discovery Center: Release of the First 8490 Sequenced Strains for Exploring Actinobacteria Biosynthetic Diversity.</title>
        <authorList>
            <person name="Kalkreuter E."/>
            <person name="Kautsar S.A."/>
            <person name="Yang D."/>
            <person name="Bader C.D."/>
            <person name="Teijaro C.N."/>
            <person name="Fluegel L."/>
            <person name="Davis C.M."/>
            <person name="Simpson J.R."/>
            <person name="Lauterbach L."/>
            <person name="Steele A.D."/>
            <person name="Gui C."/>
            <person name="Meng S."/>
            <person name="Li G."/>
            <person name="Viehrig K."/>
            <person name="Ye F."/>
            <person name="Su P."/>
            <person name="Kiefer A.F."/>
            <person name="Nichols A."/>
            <person name="Cepeda A.J."/>
            <person name="Yan W."/>
            <person name="Fan B."/>
            <person name="Jiang Y."/>
            <person name="Adhikari A."/>
            <person name="Zheng C.-J."/>
            <person name="Schuster L."/>
            <person name="Cowan T.M."/>
            <person name="Smanski M.J."/>
            <person name="Chevrette M.G."/>
            <person name="De Carvalho L.P.S."/>
            <person name="Shen B."/>
        </authorList>
    </citation>
    <scope>NUCLEOTIDE SEQUENCE [LARGE SCALE GENOMIC DNA]</scope>
    <source>
        <strain evidence="2 3">NPDC003040</strain>
    </source>
</reference>
<sequence>MRTAIVSPKVAVRTVLAGVAVVGLVVGCSPTEEGTPTTNGANGSPTNGERTVTFNPCKDLSDEALRATRVDPASKSVVTDPASGPTAWRICKWDAANGPYFVTVSSTYFTQADSRKNDKLTGFRDVQIGPRAGLTYQDKSDEEKLRCYVSLPTAEGMFEVTVGWRYGEPVTRDRCELAAEHATQLEPYLPK</sequence>
<evidence type="ECO:0000313" key="2">
    <source>
        <dbReference type="EMBL" id="MFF3227906.1"/>
    </source>
</evidence>
<feature type="region of interest" description="Disordered" evidence="1">
    <location>
        <begin position="29"/>
        <end position="49"/>
    </location>
</feature>
<name>A0ABW6R317_9NOCA</name>
<dbReference type="Proteomes" id="UP001601948">
    <property type="component" value="Unassembled WGS sequence"/>
</dbReference>
<dbReference type="RefSeq" id="WP_387724282.1">
    <property type="nucleotide sequence ID" value="NZ_JBIAPI010000012.1"/>
</dbReference>
<dbReference type="Pfam" id="PF12079">
    <property type="entry name" value="DUF3558"/>
    <property type="match status" value="1"/>
</dbReference>
<keyword evidence="3" id="KW-1185">Reference proteome</keyword>
<comment type="caution">
    <text evidence="2">The sequence shown here is derived from an EMBL/GenBank/DDBJ whole genome shotgun (WGS) entry which is preliminary data.</text>
</comment>
<gene>
    <name evidence="2" type="ORF">ACFYV7_34275</name>
</gene>
<dbReference type="PROSITE" id="PS51257">
    <property type="entry name" value="PROKAR_LIPOPROTEIN"/>
    <property type="match status" value="1"/>
</dbReference>
<feature type="compositionally biased region" description="Polar residues" evidence="1">
    <location>
        <begin position="32"/>
        <end position="49"/>
    </location>
</feature>
<accession>A0ABW6R317</accession>
<dbReference type="EMBL" id="JBIAPI010000012">
    <property type="protein sequence ID" value="MFF3227906.1"/>
    <property type="molecule type" value="Genomic_DNA"/>
</dbReference>
<protein>
    <submittedName>
        <fullName evidence="2">DUF3558 domain-containing protein</fullName>
    </submittedName>
</protein>
<evidence type="ECO:0000256" key="1">
    <source>
        <dbReference type="SAM" id="MobiDB-lite"/>
    </source>
</evidence>
<organism evidence="2 3">
    <name type="scientific">Nocardia suismassiliense</name>
    <dbReference type="NCBI Taxonomy" id="2077092"/>
    <lineage>
        <taxon>Bacteria</taxon>
        <taxon>Bacillati</taxon>
        <taxon>Actinomycetota</taxon>
        <taxon>Actinomycetes</taxon>
        <taxon>Mycobacteriales</taxon>
        <taxon>Nocardiaceae</taxon>
        <taxon>Nocardia</taxon>
    </lineage>
</organism>
<dbReference type="InterPro" id="IPR024520">
    <property type="entry name" value="DUF3558"/>
</dbReference>
<evidence type="ECO:0000313" key="3">
    <source>
        <dbReference type="Proteomes" id="UP001601948"/>
    </source>
</evidence>
<proteinExistence type="predicted"/>